<sequence>MNIPITYIKVNKIGNLSSKWFDSKKLLVTRISGRVNLSDVLKWENSLNQALLEIQDNDIFKIYVNLFGLKAKDVETHKKFRNIIPVTLSKYGWRVGYLDLFEEANDLKLSYTRGIRCLGAAHVHQDKSKINKYQFFFEKDNEAYFHNPILASRWINELKLEQ</sequence>
<gene>
    <name evidence="1" type="ORF">SAMN03080594_102230</name>
</gene>
<accession>A0A1M4XX06</accession>
<evidence type="ECO:0000313" key="2">
    <source>
        <dbReference type="Proteomes" id="UP000184406"/>
    </source>
</evidence>
<keyword evidence="2" id="KW-1185">Reference proteome</keyword>
<proteinExistence type="predicted"/>
<evidence type="ECO:0000313" key="1">
    <source>
        <dbReference type="EMBL" id="SHE97886.1"/>
    </source>
</evidence>
<dbReference type="OrthoDB" id="667638at2"/>
<reference evidence="2" key="1">
    <citation type="submission" date="2016-11" db="EMBL/GenBank/DDBJ databases">
        <authorList>
            <person name="Varghese N."/>
            <person name="Submissions S."/>
        </authorList>
    </citation>
    <scope>NUCLEOTIDE SEQUENCE [LARGE SCALE GENOMIC DNA]</scope>
    <source>
        <strain evidence="2">DSM 17539</strain>
    </source>
</reference>
<organism evidence="1 2">
    <name type="scientific">Arenibacter palladensis</name>
    <dbReference type="NCBI Taxonomy" id="237373"/>
    <lineage>
        <taxon>Bacteria</taxon>
        <taxon>Pseudomonadati</taxon>
        <taxon>Bacteroidota</taxon>
        <taxon>Flavobacteriia</taxon>
        <taxon>Flavobacteriales</taxon>
        <taxon>Flavobacteriaceae</taxon>
        <taxon>Arenibacter</taxon>
    </lineage>
</organism>
<dbReference type="EMBL" id="FQUX01000002">
    <property type="protein sequence ID" value="SHE97886.1"/>
    <property type="molecule type" value="Genomic_DNA"/>
</dbReference>
<dbReference type="Proteomes" id="UP000184406">
    <property type="component" value="Unassembled WGS sequence"/>
</dbReference>
<protein>
    <recommendedName>
        <fullName evidence="3">STAS/SEC14 domain-containing protein</fullName>
    </recommendedName>
</protein>
<evidence type="ECO:0008006" key="3">
    <source>
        <dbReference type="Google" id="ProtNLM"/>
    </source>
</evidence>
<dbReference type="AlphaFoldDB" id="A0A1M4XX06"/>
<name>A0A1M4XX06_9FLAO</name>